<feature type="compositionally biased region" description="Basic and acidic residues" evidence="2">
    <location>
        <begin position="1645"/>
        <end position="1670"/>
    </location>
</feature>
<feature type="region of interest" description="Disordered" evidence="2">
    <location>
        <begin position="1110"/>
        <end position="1144"/>
    </location>
</feature>
<feature type="region of interest" description="Disordered" evidence="2">
    <location>
        <begin position="761"/>
        <end position="788"/>
    </location>
</feature>
<feature type="compositionally biased region" description="Basic and acidic residues" evidence="2">
    <location>
        <begin position="21"/>
        <end position="32"/>
    </location>
</feature>
<feature type="compositionally biased region" description="Low complexity" evidence="2">
    <location>
        <begin position="417"/>
        <end position="448"/>
    </location>
</feature>
<feature type="region of interest" description="Disordered" evidence="2">
    <location>
        <begin position="1"/>
        <end position="137"/>
    </location>
</feature>
<dbReference type="OrthoDB" id="2441647at2759"/>
<feature type="region of interest" description="Disordered" evidence="2">
    <location>
        <begin position="855"/>
        <end position="1088"/>
    </location>
</feature>
<dbReference type="PANTHER" id="PTHR34452">
    <property type="entry name" value="MYOSIN HEAVY CHAIN-RELATED PROTEIN"/>
    <property type="match status" value="1"/>
</dbReference>
<dbReference type="GeneID" id="13443149"/>
<feature type="compositionally biased region" description="Pro residues" evidence="2">
    <location>
        <begin position="482"/>
        <end position="495"/>
    </location>
</feature>
<feature type="compositionally biased region" description="Polar residues" evidence="2">
    <location>
        <begin position="53"/>
        <end position="67"/>
    </location>
</feature>
<organism evidence="3 5">
    <name type="scientific">Neospora caninum (strain Liverpool)</name>
    <dbReference type="NCBI Taxonomy" id="572307"/>
    <lineage>
        <taxon>Eukaryota</taxon>
        <taxon>Sar</taxon>
        <taxon>Alveolata</taxon>
        <taxon>Apicomplexa</taxon>
        <taxon>Conoidasida</taxon>
        <taxon>Coccidia</taxon>
        <taxon>Eucoccidiorida</taxon>
        <taxon>Eimeriorina</taxon>
        <taxon>Sarcocystidae</taxon>
        <taxon>Neospora</taxon>
    </lineage>
</organism>
<feature type="coiled-coil region" evidence="1">
    <location>
        <begin position="668"/>
        <end position="730"/>
    </location>
</feature>
<feature type="region of interest" description="Disordered" evidence="2">
    <location>
        <begin position="811"/>
        <end position="832"/>
    </location>
</feature>
<feature type="region of interest" description="Disordered" evidence="2">
    <location>
        <begin position="173"/>
        <end position="315"/>
    </location>
</feature>
<reference evidence="5" key="3">
    <citation type="journal article" date="2012" name="PLoS Pathog.">
        <title>Comparative genomics of the apicomplexan parasites Toxoplasma gondii and Neospora caninum: Coccidia differing in host range and transmission strategy.</title>
        <authorList>
            <person name="Reid A.J."/>
            <person name="Vermont S.J."/>
            <person name="Cotton J.A."/>
            <person name="Harris D."/>
            <person name="Hill-Cawthorne G.A."/>
            <person name="Konen-Waisman S."/>
            <person name="Latham S.M."/>
            <person name="Mourier T."/>
            <person name="Norton R."/>
            <person name="Quail M.A."/>
            <person name="Sanders M."/>
            <person name="Shanmugam D."/>
            <person name="Sohal A."/>
            <person name="Wasmuth J.D."/>
            <person name="Brunk B."/>
            <person name="Grigg M.E."/>
            <person name="Howard J.C."/>
            <person name="Parkinson J."/>
            <person name="Roos D.S."/>
            <person name="Trees A.J."/>
            <person name="Berriman M."/>
            <person name="Pain A."/>
            <person name="Wastling J.M."/>
        </authorList>
    </citation>
    <scope>NUCLEOTIDE SEQUENCE [LARGE SCALE GENOMIC DNA]</scope>
    <source>
        <strain evidence="5">Liverpool</strain>
    </source>
</reference>
<dbReference type="RefSeq" id="XP_003883072.1">
    <property type="nucleotide sequence ID" value="XM_003883023.1"/>
</dbReference>
<feature type="compositionally biased region" description="Low complexity" evidence="2">
    <location>
        <begin position="332"/>
        <end position="346"/>
    </location>
</feature>
<feature type="region of interest" description="Disordered" evidence="2">
    <location>
        <begin position="1645"/>
        <end position="1719"/>
    </location>
</feature>
<dbReference type="OMA" id="PVASHAM"/>
<feature type="compositionally biased region" description="Basic and acidic residues" evidence="2">
    <location>
        <begin position="959"/>
        <end position="983"/>
    </location>
</feature>
<feature type="compositionally biased region" description="Basic and acidic residues" evidence="2">
    <location>
        <begin position="1026"/>
        <end position="1040"/>
    </location>
</feature>
<keyword evidence="1" id="KW-0175">Coiled coil</keyword>
<feature type="compositionally biased region" description="Basic and acidic residues" evidence="2">
    <location>
        <begin position="252"/>
        <end position="265"/>
    </location>
</feature>
<feature type="compositionally biased region" description="Polar residues" evidence="2">
    <location>
        <begin position="1181"/>
        <end position="1190"/>
    </location>
</feature>
<feature type="compositionally biased region" description="Polar residues" evidence="2">
    <location>
        <begin position="402"/>
        <end position="416"/>
    </location>
</feature>
<dbReference type="EMBL" id="LN714482">
    <property type="protein sequence ID" value="CEL67024.1"/>
    <property type="molecule type" value="Genomic_DNA"/>
</dbReference>
<feature type="compositionally biased region" description="Basic and acidic residues" evidence="2">
    <location>
        <begin position="1297"/>
        <end position="1312"/>
    </location>
</feature>
<proteinExistence type="predicted"/>
<feature type="compositionally biased region" description="Basic and acidic residues" evidence="2">
    <location>
        <begin position="206"/>
        <end position="244"/>
    </location>
</feature>
<reference evidence="3" key="1">
    <citation type="submission" date="2011-02" db="EMBL/GenBank/DDBJ databases">
        <authorList>
            <person name="Aslett M."/>
        </authorList>
    </citation>
    <scope>NUCLEOTIDE SEQUENCE</scope>
    <source>
        <strain evidence="3">Liverpool</strain>
    </source>
</reference>
<dbReference type="Proteomes" id="UP000007494">
    <property type="component" value="Chromosome VIIb"/>
</dbReference>
<feature type="region of interest" description="Disordered" evidence="2">
    <location>
        <begin position="1167"/>
        <end position="1215"/>
    </location>
</feature>
<sequence>MHSLFKSALEAARSVSSQLDKTFEEAVRDTGEPRPPASFNSARPSRRRVPSDGPQSSESRTDLQQRILNAPASSPHGYPQRKPSAGAACPDGRIAGDAYSPAAKQSKRADPASAVEPVDRTPAAAGIGKGTFGGDVTSEDLRARARELGGHALEGVARFWGRMREDATAAAQAAAAQLGGGTDASLEEAEYERRREEVRRQRRRERLMLQERQRQKREAEEEDARCAEGRGEDEEGSRRQEAEHGVNPLQEDEARSRGLGRDERTQAATGHLKATRGQTQVIVIPSFPSSPAPASLPPLTPQPPPPPPPLPAPCDLLSVEPVHADVHGTPLGRVSSRTSGVSVGNGATTTPIVSLGDPLGVVEGAGPRGGVSDRCEEPGEDLLSSPPPAKEDGRMDFLDSSPVLSNANDPFSCTAESPSPLLPSVPGLPSSFSFSLPLGSSGSSSRSRLANETLTDALTSPVPAPPLAGGSMPSCRSGPLSPGLPLPSRPSPRPGSPSGASASPTPAEAPRPSPDLPAHADSVARAQQETEAAWRAAVCARASAAEVSLAAGAAQAADAIATSAAGDAAEDAALAASAGATAVAAEAAGAAAVVTAAASRAAADAERAAELASMHAERAKMEVAKLARESRRAIQELSWVGGGAGESPGEERCSGGGDLSRNAPGDLLERLQDEATLRETQAATLRRAADEGRRQVGEIWTMAEEAAEAAEEASLAAKEARGDAEAARQAESGADRAAFLAAQMTIEAALGDSPCLATLAAGDPPTGRRSRAVSAGSGPCGDVRGATGGGSDAFDEVFLLAATRDMEARVEGGERSAAAACSERLPCPPAGDGAAIGGLARGEILRGVGIEAERSLGERAAQKETAGLPQPPGSEGEEPNSTPLAAYGERTVSAAAEADEEASPGRARHGDSSEELPTADRRQGESASEVGDASAWSGDATRGEAMAVCVAQQALAGDDGERHPREREPGESAQQEKRGDEPKSPSAAAEEEALAAPGTQHPAGGDGGGKETRGDNLRPSPAGYPDGRRTEERGRERERSCLSSSSPWLLASDISGASGAGEALPSPRRERSSPASVPPDLGESCVPTCAGRQPVEEAEASAYALSRGAVCASPASGEVDEPPRAPASPFTSTRANPTVSQTAAPAAAAWAADALHATGALVPRPEDVSSVQAGAACATPAGTSAPSRNGDTCGALEADGPVAEDGATALGPKGDSWESRFRRLEARMKERERELEETLRLRETQLHEKATQLASFMEGQADFEKRPTVEQQLRRQVADLEQQTASLLQTVDAVNSEAREQRRLAEGARAEKDEMEQEAQRLSRRVAQLERSNKRLRSDLQTIRAERDTLLANNEALSKKTSKLQTQAYRTSEAETQLQELREEKGSLLERLQSVETERQTLQKDLESLHRQLRDAQTREEEILKKHAEALEKARSNAELLSVNSQLRSQLEEVKLPVRLCIGERSAQLLECERRSEAKETYLQGDIAEMKTKVESLETALATSTSPLLSRLAAAERQAAAAREEAARLSVETRKTMEGEMEEIRSRAAEEKRVLSEQIERQKAEIDRKDAEGRELQRQLEEALKLQESAKAAADGAVDEATLEALRVIQADLQEQLRHARNLLKSKDTQVDALREEVAELREEIRKEQERESHNLKDEPAKHTGEKTQTDEEEKRDESRESMHAIGELEAAHPTGDTQAHPEPPHAGSARRDGETPHARQGIGLALPAARIGGGVSETSSDDLSARSWASAVRRSTLNAQTLAALHTRTFGNQVNRQVAALQAELRVTVEQRNAFEAQCERLMQEKESLSARIEQLQWTRGGPGTEEEKLETAAELIGELQDELEEQQEVIRMYKEQAEDYARTIAALQNQIDEQRNMSPTNA</sequence>
<reference evidence="4" key="4">
    <citation type="journal article" date="2015" name="PLoS ONE">
        <title>Comprehensive Evaluation of Toxoplasma gondii VEG and Neospora caninum LIV Genomes with Tachyzoite Stage Transcriptome and Proteome Defines Novel Transcript Features.</title>
        <authorList>
            <person name="Ramaprasad A."/>
            <person name="Mourier T."/>
            <person name="Naeem R."/>
            <person name="Malas T.B."/>
            <person name="Moussa E."/>
            <person name="Panigrahi A."/>
            <person name="Vermont S.J."/>
            <person name="Otto T.D."/>
            <person name="Wastling J."/>
            <person name="Pain A."/>
        </authorList>
    </citation>
    <scope>NUCLEOTIDE SEQUENCE</scope>
    <source>
        <strain evidence="4">Liverpool</strain>
    </source>
</reference>
<protein>
    <submittedName>
        <fullName evidence="3">Uncharacterized protein</fullName>
    </submittedName>
</protein>
<keyword evidence="5" id="KW-1185">Reference proteome</keyword>
<gene>
    <name evidence="4" type="ORF">BN1204_028290</name>
    <name evidence="3" type="ORF">NCLIV_028290</name>
</gene>
<dbReference type="eggNOG" id="ENOG502QZZW">
    <property type="taxonomic scope" value="Eukaryota"/>
</dbReference>
<dbReference type="VEuPathDB" id="ToxoDB:NCLIV_028290"/>
<dbReference type="InParanoid" id="F0VH46"/>
<evidence type="ECO:0000313" key="3">
    <source>
        <dbReference type="EMBL" id="CBZ53040.1"/>
    </source>
</evidence>
<feature type="compositionally biased region" description="Pro residues" evidence="2">
    <location>
        <begin position="288"/>
        <end position="312"/>
    </location>
</feature>
<feature type="compositionally biased region" description="Polar residues" evidence="2">
    <location>
        <begin position="1129"/>
        <end position="1142"/>
    </location>
</feature>
<evidence type="ECO:0000313" key="5">
    <source>
        <dbReference type="Proteomes" id="UP000007494"/>
    </source>
</evidence>
<feature type="compositionally biased region" description="Low complexity" evidence="2">
    <location>
        <begin position="496"/>
        <end position="506"/>
    </location>
</feature>
<feature type="region of interest" description="Disordered" evidence="2">
    <location>
        <begin position="1530"/>
        <end position="1549"/>
    </location>
</feature>
<feature type="coiled-coil region" evidence="1">
    <location>
        <begin position="1779"/>
        <end position="1879"/>
    </location>
</feature>
<dbReference type="EMBL" id="FR823389">
    <property type="protein sequence ID" value="CBZ53040.1"/>
    <property type="molecule type" value="Genomic_DNA"/>
</dbReference>
<reference evidence="3" key="2">
    <citation type="submission" date="2011-03" db="EMBL/GenBank/DDBJ databases">
        <title>Comparative genomics and transcriptomics of Neospora caninum and Toxoplasma gondii.</title>
        <authorList>
            <person name="Reid A.J."/>
            <person name="Sohal A."/>
            <person name="Harris D."/>
            <person name="Quail M."/>
            <person name="Sanders M."/>
            <person name="Berriman M."/>
            <person name="Wastling J.M."/>
            <person name="Pain A."/>
        </authorList>
    </citation>
    <scope>NUCLEOTIDE SEQUENCE</scope>
    <source>
        <strain evidence="3">Liverpool</strain>
    </source>
</reference>
<evidence type="ECO:0000256" key="1">
    <source>
        <dbReference type="SAM" id="Coils"/>
    </source>
</evidence>
<feature type="compositionally biased region" description="Basic and acidic residues" evidence="2">
    <location>
        <begin position="908"/>
        <end position="924"/>
    </location>
</feature>
<dbReference type="PANTHER" id="PTHR34452:SF7">
    <property type="entry name" value="MYOSIN HEAVY CHAIN-RELATED PROTEIN"/>
    <property type="match status" value="1"/>
</dbReference>
<accession>F0VH46</accession>
<name>F0VH46_NEOCL</name>
<evidence type="ECO:0000256" key="2">
    <source>
        <dbReference type="SAM" id="MobiDB-lite"/>
    </source>
</evidence>
<evidence type="ECO:0000313" key="4">
    <source>
        <dbReference type="EMBL" id="CEL67024.1"/>
    </source>
</evidence>
<feature type="region of interest" description="Disordered" evidence="2">
    <location>
        <begin position="639"/>
        <end position="664"/>
    </location>
</feature>
<feature type="region of interest" description="Disordered" evidence="2">
    <location>
        <begin position="1296"/>
        <end position="1321"/>
    </location>
</feature>
<feature type="region of interest" description="Disordered" evidence="2">
    <location>
        <begin position="327"/>
        <end position="531"/>
    </location>
</feature>